<dbReference type="InterPro" id="IPR014048">
    <property type="entry name" value="MethylDNA_cys_MeTrfase_DNA-bd"/>
</dbReference>
<dbReference type="InterPro" id="IPR036217">
    <property type="entry name" value="MethylDNA_cys_MeTrfase_DNAb"/>
</dbReference>
<dbReference type="SUPFAM" id="SSF46767">
    <property type="entry name" value="Methylated DNA-protein cysteine methyltransferase, C-terminal domain"/>
    <property type="match status" value="1"/>
</dbReference>
<protein>
    <submittedName>
        <fullName evidence="3">Methylated-DNA--[protein]-cysteine S-methyltransferase</fullName>
    </submittedName>
    <submittedName>
        <fullName evidence="4">Methylated-DNA-[protein]-cysteine S-methyltransferase</fullName>
    </submittedName>
</protein>
<name>A0A1H5YVX3_9EURY</name>
<dbReference type="Gene3D" id="1.10.10.10">
    <property type="entry name" value="Winged helix-like DNA-binding domain superfamily/Winged helix DNA-binding domain"/>
    <property type="match status" value="1"/>
</dbReference>
<reference evidence="4 5" key="1">
    <citation type="submission" date="2016-10" db="EMBL/GenBank/DDBJ databases">
        <authorList>
            <person name="de Groot N.N."/>
        </authorList>
    </citation>
    <scope>NUCLEOTIDE SEQUENCE [LARGE SCALE GENOMIC DNA]</scope>
    <source>
        <strain evidence="4 5">CGMCC 1.10331</strain>
    </source>
</reference>
<accession>A0A1H5YVX3</accession>
<dbReference type="RefSeq" id="WP_103991459.1">
    <property type="nucleotide sequence ID" value="NZ_CP031311.1"/>
</dbReference>
<sequence>MDLGTDDGIFARESDRLDRAVEIGVASGRVVGVSFPETVPADADPDHPVLDRIFAYLDGEADHLADVEVGLTVPTENRRVLEAARNVPYGETVSLDRVVRMAGLDPDDSADVETARTALSENPIPLLVPDHRVRDAPGGAPEEVAARLREIESA</sequence>
<dbReference type="OrthoDB" id="372118at2157"/>
<dbReference type="Proteomes" id="UP000236740">
    <property type="component" value="Unassembled WGS sequence"/>
</dbReference>
<gene>
    <name evidence="3" type="ORF">DV707_12080</name>
    <name evidence="4" type="ORF">SAMN04488133_1718</name>
</gene>
<dbReference type="GO" id="GO:0032259">
    <property type="term" value="P:methylation"/>
    <property type="evidence" value="ECO:0007669"/>
    <property type="project" value="UniProtKB-KW"/>
</dbReference>
<dbReference type="AlphaFoldDB" id="A0A1H5YVX3"/>
<dbReference type="KEGG" id="hlm:DV707_12080"/>
<evidence type="ECO:0000313" key="5">
    <source>
        <dbReference type="Proteomes" id="UP000236740"/>
    </source>
</evidence>
<reference evidence="3 6" key="2">
    <citation type="journal article" date="2019" name="Nat. Commun.">
        <title>A new type of DNA phosphorothioation-based antiviral system in archaea.</title>
        <authorList>
            <person name="Xiong L."/>
            <person name="Liu S."/>
            <person name="Chen S."/>
            <person name="Xiao Y."/>
            <person name="Zhu B."/>
            <person name="Gao Y."/>
            <person name="Zhang Y."/>
            <person name="Chen B."/>
            <person name="Luo J."/>
            <person name="Deng Z."/>
            <person name="Chen X."/>
            <person name="Wang L."/>
            <person name="Chen S."/>
        </authorList>
    </citation>
    <scope>NUCLEOTIDE SEQUENCE [LARGE SCALE GENOMIC DNA]</scope>
    <source>
        <strain evidence="3 6">CGMCC 1.10331</strain>
    </source>
</reference>
<evidence type="ECO:0000256" key="1">
    <source>
        <dbReference type="ARBA" id="ARBA00022763"/>
    </source>
</evidence>
<keyword evidence="4" id="KW-0489">Methyltransferase</keyword>
<feature type="domain" description="Methylated-DNA-[protein]-cysteine S-methyltransferase DNA binding" evidence="2">
    <location>
        <begin position="77"/>
        <end position="138"/>
    </location>
</feature>
<keyword evidence="4" id="KW-0808">Transferase</keyword>
<evidence type="ECO:0000313" key="4">
    <source>
        <dbReference type="EMBL" id="SEG27396.1"/>
    </source>
</evidence>
<dbReference type="CDD" id="cd06445">
    <property type="entry name" value="ATase"/>
    <property type="match status" value="1"/>
</dbReference>
<dbReference type="InterPro" id="IPR036388">
    <property type="entry name" value="WH-like_DNA-bd_sf"/>
</dbReference>
<proteinExistence type="predicted"/>
<evidence type="ECO:0000259" key="2">
    <source>
        <dbReference type="Pfam" id="PF01035"/>
    </source>
</evidence>
<dbReference type="EMBL" id="FNVN01000002">
    <property type="protein sequence ID" value="SEG27396.1"/>
    <property type="molecule type" value="Genomic_DNA"/>
</dbReference>
<keyword evidence="1" id="KW-0227">DNA damage</keyword>
<dbReference type="GO" id="GO:0008168">
    <property type="term" value="F:methyltransferase activity"/>
    <property type="evidence" value="ECO:0007669"/>
    <property type="project" value="UniProtKB-KW"/>
</dbReference>
<dbReference type="Pfam" id="PF01035">
    <property type="entry name" value="DNA_binding_1"/>
    <property type="match status" value="1"/>
</dbReference>
<dbReference type="EMBL" id="CP031311">
    <property type="protein sequence ID" value="QCC48339.1"/>
    <property type="molecule type" value="Genomic_DNA"/>
</dbReference>
<evidence type="ECO:0000313" key="3">
    <source>
        <dbReference type="EMBL" id="QCC48339.1"/>
    </source>
</evidence>
<organism evidence="4 5">
    <name type="scientific">Halobellus limi</name>
    <dbReference type="NCBI Taxonomy" id="699433"/>
    <lineage>
        <taxon>Archaea</taxon>
        <taxon>Methanobacteriati</taxon>
        <taxon>Methanobacteriota</taxon>
        <taxon>Stenosarchaea group</taxon>
        <taxon>Halobacteria</taxon>
        <taxon>Halobacteriales</taxon>
        <taxon>Haloferacaceae</taxon>
        <taxon>Halobellus</taxon>
    </lineage>
</organism>
<dbReference type="GO" id="GO:0006281">
    <property type="term" value="P:DNA repair"/>
    <property type="evidence" value="ECO:0007669"/>
    <property type="project" value="InterPro"/>
</dbReference>
<keyword evidence="5" id="KW-1185">Reference proteome</keyword>
<evidence type="ECO:0000313" key="6">
    <source>
        <dbReference type="Proteomes" id="UP000296733"/>
    </source>
</evidence>
<dbReference type="Proteomes" id="UP000296733">
    <property type="component" value="Chromosome"/>
</dbReference>
<dbReference type="GeneID" id="39858843"/>